<dbReference type="EMBL" id="FNOJ01000004">
    <property type="protein sequence ID" value="SDW33894.1"/>
    <property type="molecule type" value="Genomic_DNA"/>
</dbReference>
<proteinExistence type="predicted"/>
<dbReference type="STRING" id="89784.SAMN04489725_104186"/>
<accession>A0A1H2SS70</accession>
<evidence type="ECO:0000256" key="1">
    <source>
        <dbReference type="SAM" id="MobiDB-lite"/>
    </source>
</evidence>
<organism evidence="3 4">
    <name type="scientific">Alicyclobacillus hesperidum</name>
    <dbReference type="NCBI Taxonomy" id="89784"/>
    <lineage>
        <taxon>Bacteria</taxon>
        <taxon>Bacillati</taxon>
        <taxon>Bacillota</taxon>
        <taxon>Bacilli</taxon>
        <taxon>Bacillales</taxon>
        <taxon>Alicyclobacillaceae</taxon>
        <taxon>Alicyclobacillus</taxon>
    </lineage>
</organism>
<dbReference type="Proteomes" id="UP000182589">
    <property type="component" value="Unassembled WGS sequence"/>
</dbReference>
<evidence type="ECO:0000313" key="4">
    <source>
        <dbReference type="Proteomes" id="UP000182589"/>
    </source>
</evidence>
<sequence length="116" mass="12945">MLGFRRHRREREMVARLEELVQAVRDALDEQSKHTVQVTVQHLHVDQVALRELLFRVDHFDIDELSGTLNFGNNFGIENPGAKGIEAQPSSPSGIAQTGTGYRVSFTDANARASDT</sequence>
<dbReference type="AlphaFoldDB" id="A0A1H2SS70"/>
<dbReference type="EMBL" id="BSRA01000001">
    <property type="protein sequence ID" value="GLV12501.1"/>
    <property type="molecule type" value="Genomic_DNA"/>
</dbReference>
<reference evidence="4" key="1">
    <citation type="submission" date="2016-10" db="EMBL/GenBank/DDBJ databases">
        <authorList>
            <person name="Varghese N."/>
        </authorList>
    </citation>
    <scope>NUCLEOTIDE SEQUENCE [LARGE SCALE GENOMIC DNA]</scope>
    <source>
        <strain evidence="4">DSM 12489</strain>
    </source>
</reference>
<evidence type="ECO:0000313" key="3">
    <source>
        <dbReference type="EMBL" id="SDW33894.1"/>
    </source>
</evidence>
<feature type="compositionally biased region" description="Polar residues" evidence="1">
    <location>
        <begin position="88"/>
        <end position="100"/>
    </location>
</feature>
<gene>
    <name evidence="2" type="ORF">Heshes_01850</name>
    <name evidence="3" type="ORF">SAMN04489725_104186</name>
</gene>
<evidence type="ECO:0000313" key="2">
    <source>
        <dbReference type="EMBL" id="GLV12501.1"/>
    </source>
</evidence>
<dbReference type="Proteomes" id="UP001157137">
    <property type="component" value="Unassembled WGS sequence"/>
</dbReference>
<reference evidence="3" key="2">
    <citation type="submission" date="2016-10" db="EMBL/GenBank/DDBJ databases">
        <authorList>
            <person name="de Groot N.N."/>
        </authorList>
    </citation>
    <scope>NUCLEOTIDE SEQUENCE [LARGE SCALE GENOMIC DNA]</scope>
    <source>
        <strain evidence="3">DSM 12489</strain>
    </source>
</reference>
<feature type="region of interest" description="Disordered" evidence="1">
    <location>
        <begin position="82"/>
        <end position="102"/>
    </location>
</feature>
<keyword evidence="4" id="KW-1185">Reference proteome</keyword>
<name>A0A1H2SS70_9BACL</name>
<dbReference type="RefSeq" id="WP_074692413.1">
    <property type="nucleotide sequence ID" value="NZ_BSRA01000001.1"/>
</dbReference>
<protein>
    <submittedName>
        <fullName evidence="3">Uncharacterized protein</fullName>
    </submittedName>
</protein>
<reference evidence="2" key="3">
    <citation type="submission" date="2023-02" db="EMBL/GenBank/DDBJ databases">
        <title>Proposal of a novel subspecies: Alicyclobacillus hesperidum subspecies aegle.</title>
        <authorList>
            <person name="Goto K."/>
            <person name="Fujii T."/>
            <person name="Yasui K."/>
            <person name="Mochida K."/>
            <person name="Kato-Tanaka Y."/>
            <person name="Morohoshi S."/>
            <person name="An S.Y."/>
            <person name="Kasai H."/>
            <person name="Yokota A."/>
        </authorList>
    </citation>
    <scope>NUCLEOTIDE SEQUENCE</scope>
    <source>
        <strain evidence="2">DSM 12766</strain>
    </source>
</reference>